<organism evidence="1 2">
    <name type="scientific">Pseudoalteromonas haloplanktis</name>
    <name type="common">Alteromonas haloplanktis</name>
    <dbReference type="NCBI Taxonomy" id="228"/>
    <lineage>
        <taxon>Bacteria</taxon>
        <taxon>Pseudomonadati</taxon>
        <taxon>Pseudomonadota</taxon>
        <taxon>Gammaproteobacteria</taxon>
        <taxon>Alteromonadales</taxon>
        <taxon>Pseudoalteromonadaceae</taxon>
        <taxon>Pseudoalteromonas</taxon>
    </lineage>
</organism>
<evidence type="ECO:0000313" key="2">
    <source>
        <dbReference type="Proteomes" id="UP001152447"/>
    </source>
</evidence>
<dbReference type="AlphaFoldDB" id="A0A9W4R135"/>
<gene>
    <name evidence="1" type="ORF">PSEHALCIP103_02648</name>
</gene>
<accession>A0A9W4R135</accession>
<keyword evidence="2" id="KW-1185">Reference proteome</keyword>
<sequence length="103" mass="11230">MQSTVVKSTMATIQNGVMKADGKFWITQTDLNFEPFNEKLGLEPCTIARDTILKVVECKGKGAGLVPITADAIEVFTQDGSSYQFILSNPSDWINILSNQTSA</sequence>
<dbReference type="Proteomes" id="UP001152447">
    <property type="component" value="Unassembled WGS sequence"/>
</dbReference>
<name>A0A9W4R135_PSEHA</name>
<reference evidence="1" key="1">
    <citation type="submission" date="2022-07" db="EMBL/GenBank/DDBJ databases">
        <authorList>
            <person name="Criscuolo A."/>
        </authorList>
    </citation>
    <scope>NUCLEOTIDE SEQUENCE</scope>
    <source>
        <strain evidence="1">CIP103197</strain>
    </source>
</reference>
<dbReference type="EMBL" id="CAMAPB010000041">
    <property type="protein sequence ID" value="CAH9062170.1"/>
    <property type="molecule type" value="Genomic_DNA"/>
</dbReference>
<proteinExistence type="predicted"/>
<comment type="caution">
    <text evidence="1">The sequence shown here is derived from an EMBL/GenBank/DDBJ whole genome shotgun (WGS) entry which is preliminary data.</text>
</comment>
<protein>
    <submittedName>
        <fullName evidence="1">Uncharacterized protein</fullName>
    </submittedName>
</protein>
<dbReference type="RefSeq" id="WP_262977012.1">
    <property type="nucleotide sequence ID" value="NZ_CAMAPB010000041.1"/>
</dbReference>
<evidence type="ECO:0000313" key="1">
    <source>
        <dbReference type="EMBL" id="CAH9062170.1"/>
    </source>
</evidence>